<dbReference type="Proteomes" id="UP001497700">
    <property type="component" value="Unassembled WGS sequence"/>
</dbReference>
<name>A0ACB9ZII0_9PEZI</name>
<evidence type="ECO:0000313" key="1">
    <source>
        <dbReference type="EMBL" id="KAI4871005.1"/>
    </source>
</evidence>
<gene>
    <name evidence="1" type="ORF">F4820DRAFT_401074</name>
</gene>
<organism evidence="1 2">
    <name type="scientific">Hypoxylon rubiginosum</name>
    <dbReference type="NCBI Taxonomy" id="110542"/>
    <lineage>
        <taxon>Eukaryota</taxon>
        <taxon>Fungi</taxon>
        <taxon>Dikarya</taxon>
        <taxon>Ascomycota</taxon>
        <taxon>Pezizomycotina</taxon>
        <taxon>Sordariomycetes</taxon>
        <taxon>Xylariomycetidae</taxon>
        <taxon>Xylariales</taxon>
        <taxon>Hypoxylaceae</taxon>
        <taxon>Hypoxylon</taxon>
    </lineage>
</organism>
<keyword evidence="2" id="KW-1185">Reference proteome</keyword>
<protein>
    <submittedName>
        <fullName evidence="1">Uncharacterized protein</fullName>
    </submittedName>
</protein>
<proteinExistence type="predicted"/>
<reference evidence="1 2" key="1">
    <citation type="journal article" date="2022" name="New Phytol.">
        <title>Ecological generalism drives hyperdiversity of secondary metabolite gene clusters in xylarialean endophytes.</title>
        <authorList>
            <person name="Franco M.E.E."/>
            <person name="Wisecaver J.H."/>
            <person name="Arnold A.E."/>
            <person name="Ju Y.M."/>
            <person name="Slot J.C."/>
            <person name="Ahrendt S."/>
            <person name="Moore L.P."/>
            <person name="Eastman K.E."/>
            <person name="Scott K."/>
            <person name="Konkel Z."/>
            <person name="Mondo S.J."/>
            <person name="Kuo A."/>
            <person name="Hayes R.D."/>
            <person name="Haridas S."/>
            <person name="Andreopoulos B."/>
            <person name="Riley R."/>
            <person name="LaButti K."/>
            <person name="Pangilinan J."/>
            <person name="Lipzen A."/>
            <person name="Amirebrahimi M."/>
            <person name="Yan J."/>
            <person name="Adam C."/>
            <person name="Keymanesh K."/>
            <person name="Ng V."/>
            <person name="Louie K."/>
            <person name="Northen T."/>
            <person name="Drula E."/>
            <person name="Henrissat B."/>
            <person name="Hsieh H.M."/>
            <person name="Youens-Clark K."/>
            <person name="Lutzoni F."/>
            <person name="Miadlikowska J."/>
            <person name="Eastwood D.C."/>
            <person name="Hamelin R.C."/>
            <person name="Grigoriev I.V."/>
            <person name="U'Ren J.M."/>
        </authorList>
    </citation>
    <scope>NUCLEOTIDE SEQUENCE [LARGE SCALE GENOMIC DNA]</scope>
    <source>
        <strain evidence="1 2">CBS 119005</strain>
    </source>
</reference>
<sequence>MLVSNFLFGAIATATLGYGRSMPSSPCPPPLVYLFTVYATESPLVIIGNGGHGSRLFIPITGGTVTGPKLQGKVLGLGGDWGSYDTANKTFAPNAQIVVETNDGANILITGHGKSPYINYEFETGSESYWWLNQAIGVGIIQVGEASLTADIFQVLQCKA</sequence>
<comment type="caution">
    <text evidence="1">The sequence shown here is derived from an EMBL/GenBank/DDBJ whole genome shotgun (WGS) entry which is preliminary data.</text>
</comment>
<accession>A0ACB9ZII0</accession>
<evidence type="ECO:0000313" key="2">
    <source>
        <dbReference type="Proteomes" id="UP001497700"/>
    </source>
</evidence>
<dbReference type="EMBL" id="MU393421">
    <property type="protein sequence ID" value="KAI4871005.1"/>
    <property type="molecule type" value="Genomic_DNA"/>
</dbReference>